<organism evidence="4 5">
    <name type="scientific">Auricularia subglabra (strain TFB-10046 / SS5)</name>
    <name type="common">White-rot fungus</name>
    <name type="synonym">Auricularia delicata (strain TFB10046)</name>
    <dbReference type="NCBI Taxonomy" id="717982"/>
    <lineage>
        <taxon>Eukaryota</taxon>
        <taxon>Fungi</taxon>
        <taxon>Dikarya</taxon>
        <taxon>Basidiomycota</taxon>
        <taxon>Agaricomycotina</taxon>
        <taxon>Agaricomycetes</taxon>
        <taxon>Auriculariales</taxon>
        <taxon>Auriculariaceae</taxon>
        <taxon>Auricularia</taxon>
    </lineage>
</organism>
<dbReference type="AlphaFoldDB" id="J0D9F2"/>
<keyword evidence="1" id="KW-0862">Zinc</keyword>
<feature type="domain" description="SWIM-type" evidence="3">
    <location>
        <begin position="674"/>
        <end position="709"/>
    </location>
</feature>
<reference evidence="5" key="1">
    <citation type="journal article" date="2012" name="Science">
        <title>The Paleozoic origin of enzymatic lignin decomposition reconstructed from 31 fungal genomes.</title>
        <authorList>
            <person name="Floudas D."/>
            <person name="Binder M."/>
            <person name="Riley R."/>
            <person name="Barry K."/>
            <person name="Blanchette R.A."/>
            <person name="Henrissat B."/>
            <person name="Martinez A.T."/>
            <person name="Otillar R."/>
            <person name="Spatafora J.W."/>
            <person name="Yadav J.S."/>
            <person name="Aerts A."/>
            <person name="Benoit I."/>
            <person name="Boyd A."/>
            <person name="Carlson A."/>
            <person name="Copeland A."/>
            <person name="Coutinho P.M."/>
            <person name="de Vries R.P."/>
            <person name="Ferreira P."/>
            <person name="Findley K."/>
            <person name="Foster B."/>
            <person name="Gaskell J."/>
            <person name="Glotzer D."/>
            <person name="Gorecki P."/>
            <person name="Heitman J."/>
            <person name="Hesse C."/>
            <person name="Hori C."/>
            <person name="Igarashi K."/>
            <person name="Jurgens J.A."/>
            <person name="Kallen N."/>
            <person name="Kersten P."/>
            <person name="Kohler A."/>
            <person name="Kuees U."/>
            <person name="Kumar T.K.A."/>
            <person name="Kuo A."/>
            <person name="LaButti K."/>
            <person name="Larrondo L.F."/>
            <person name="Lindquist E."/>
            <person name="Ling A."/>
            <person name="Lombard V."/>
            <person name="Lucas S."/>
            <person name="Lundell T."/>
            <person name="Martin R."/>
            <person name="McLaughlin D.J."/>
            <person name="Morgenstern I."/>
            <person name="Morin E."/>
            <person name="Murat C."/>
            <person name="Nagy L.G."/>
            <person name="Nolan M."/>
            <person name="Ohm R.A."/>
            <person name="Patyshakuliyeva A."/>
            <person name="Rokas A."/>
            <person name="Ruiz-Duenas F.J."/>
            <person name="Sabat G."/>
            <person name="Salamov A."/>
            <person name="Samejima M."/>
            <person name="Schmutz J."/>
            <person name="Slot J.C."/>
            <person name="St John F."/>
            <person name="Stenlid J."/>
            <person name="Sun H."/>
            <person name="Sun S."/>
            <person name="Syed K."/>
            <person name="Tsang A."/>
            <person name="Wiebenga A."/>
            <person name="Young D."/>
            <person name="Pisabarro A."/>
            <person name="Eastwood D.C."/>
            <person name="Martin F."/>
            <person name="Cullen D."/>
            <person name="Grigoriev I.V."/>
            <person name="Hibbett D.S."/>
        </authorList>
    </citation>
    <scope>NUCLEOTIDE SEQUENCE [LARGE SCALE GENOMIC DNA]</scope>
    <source>
        <strain evidence="5">TFB10046</strain>
    </source>
</reference>
<protein>
    <recommendedName>
        <fullName evidence="3">SWIM-type domain-containing protein</fullName>
    </recommendedName>
</protein>
<accession>J0D9F2</accession>
<feature type="region of interest" description="Disordered" evidence="2">
    <location>
        <begin position="783"/>
        <end position="821"/>
    </location>
</feature>
<keyword evidence="1" id="KW-0479">Metal-binding</keyword>
<evidence type="ECO:0000313" key="4">
    <source>
        <dbReference type="EMBL" id="EJD36416.1"/>
    </source>
</evidence>
<dbReference type="OrthoDB" id="2422225at2759"/>
<dbReference type="Pfam" id="PF04434">
    <property type="entry name" value="SWIM"/>
    <property type="match status" value="1"/>
</dbReference>
<proteinExistence type="predicted"/>
<keyword evidence="1" id="KW-0863">Zinc-finger</keyword>
<dbReference type="InterPro" id="IPR007527">
    <property type="entry name" value="Znf_SWIM"/>
</dbReference>
<dbReference type="PROSITE" id="PS50966">
    <property type="entry name" value="ZF_SWIM"/>
    <property type="match status" value="1"/>
</dbReference>
<dbReference type="OMA" id="PEDTHIA"/>
<dbReference type="EMBL" id="JH687862">
    <property type="protein sequence ID" value="EJD36416.1"/>
    <property type="molecule type" value="Genomic_DNA"/>
</dbReference>
<dbReference type="InParanoid" id="J0D9F2"/>
<sequence length="923" mass="102631">MPPRDPFKNLTNESARVMYATKAQTASVAKKVGDSKRRKGVDSRLFNSNIGLSHLVMSDAQSAAAKQMGTTSRCFSTETSDQSEATALLTKLGLNDDAREAISNRWSIRWSDINESCNMERALFQCQCGYDHTLAASTKRDTPHPFTGCCAYVEVTRWSSTRAIMRVRGQFEHNTACLEADMSAIPKVPLHPSVLDEALKQLRLGATVADIQAQNLRLFRARAYPSQPADLTLSSHRWVIMRQDMRTIYRQYAQLHGVDLREQPEVNIDEWLNPASPKFNKTLADAVFHYAARAEHSERFEACVATPEMRDAAWRYAHQKQLIFDGTFGVCDRRILLFIALGIDEKGAGVPLAFFLFSAPTGNKLSSSGYDTAVLKRLLHAWKDSLGKRDGQSFAPRAAMTDTDIRERGALVDVWEAIILLLCRFHLRQCWTNHRKPILKGDAPGFADARTAAYELENALVETTRFEDALAILARYRRRVKAWRSPNRQAAQKLEVHISYLDSFWLKEDLWRSWADYGRQHAAAALGCPVAAVAPTSNHLESFNRVLKHKHLRRWQNGGRRLRLDVLLMLLTTRILPSIYDQRRFLAEQQAALNAQIARLPGGQALLDARIRAAAKTAPSQPVAWYNESPTRDAAAVALLAHKQIAIDTCDASAITLLCYSASAVTVDVAPVQYRVCLRFNGTADCSCADFRARGGACKHMRAALVRVDKLRQDLALKGTDLPATWLPYSEEEARDILVRSLARDVAQTDPAPTEASQEPLHRAAADIDHVLAHAIDIFEPEPEDTHIAGASSSSGEADDTEDDEDEEEPSAASSDGEQDEFAVLDGARETRAELAAASNEHDPRVGVEEQVASRLTYQLAKLLPKAGDWIDMLAELPSARGPLLPLAQQAATVFGTLAREFERVTAPIAERRQYRMNSNSVL</sequence>
<evidence type="ECO:0000313" key="5">
    <source>
        <dbReference type="Proteomes" id="UP000006514"/>
    </source>
</evidence>
<evidence type="ECO:0000256" key="1">
    <source>
        <dbReference type="PROSITE-ProRule" id="PRU00325"/>
    </source>
</evidence>
<evidence type="ECO:0000256" key="2">
    <source>
        <dbReference type="SAM" id="MobiDB-lite"/>
    </source>
</evidence>
<dbReference type="GO" id="GO:0008270">
    <property type="term" value="F:zinc ion binding"/>
    <property type="evidence" value="ECO:0007669"/>
    <property type="project" value="UniProtKB-KW"/>
</dbReference>
<dbReference type="eggNOG" id="ENOG502R9QX">
    <property type="taxonomic scope" value="Eukaryota"/>
</dbReference>
<dbReference type="KEGG" id="adl:AURDEDRAFT_130079"/>
<gene>
    <name evidence="4" type="ORF">AURDEDRAFT_130079</name>
</gene>
<name>J0D9F2_AURST</name>
<feature type="compositionally biased region" description="Acidic residues" evidence="2">
    <location>
        <begin position="797"/>
        <end position="810"/>
    </location>
</feature>
<evidence type="ECO:0000259" key="3">
    <source>
        <dbReference type="PROSITE" id="PS50966"/>
    </source>
</evidence>
<keyword evidence="5" id="KW-1185">Reference proteome</keyword>
<dbReference type="Proteomes" id="UP000006514">
    <property type="component" value="Unassembled WGS sequence"/>
</dbReference>